<evidence type="ECO:0000256" key="4">
    <source>
        <dbReference type="SAM" id="MobiDB-lite"/>
    </source>
</evidence>
<dbReference type="GeneID" id="120111715"/>
<gene>
    <name evidence="7" type="primary">LOC120111715</name>
</gene>
<keyword evidence="6" id="KW-1185">Reference proteome</keyword>
<evidence type="ECO:0000256" key="3">
    <source>
        <dbReference type="ARBA" id="ARBA00022833"/>
    </source>
</evidence>
<dbReference type="PANTHER" id="PTHR31948:SF140">
    <property type="entry name" value="ZINC-FINGER HOMEODOMAIN PROTEIN 2"/>
    <property type="match status" value="1"/>
</dbReference>
<name>A0A8B9AFL0_PHODC</name>
<organism evidence="6 7">
    <name type="scientific">Phoenix dactylifera</name>
    <name type="common">Date palm</name>
    <dbReference type="NCBI Taxonomy" id="42345"/>
    <lineage>
        <taxon>Eukaryota</taxon>
        <taxon>Viridiplantae</taxon>
        <taxon>Streptophyta</taxon>
        <taxon>Embryophyta</taxon>
        <taxon>Tracheophyta</taxon>
        <taxon>Spermatophyta</taxon>
        <taxon>Magnoliopsida</taxon>
        <taxon>Liliopsida</taxon>
        <taxon>Arecaceae</taxon>
        <taxon>Coryphoideae</taxon>
        <taxon>Phoeniceae</taxon>
        <taxon>Phoenix</taxon>
    </lineage>
</organism>
<feature type="compositionally biased region" description="Acidic residues" evidence="4">
    <location>
        <begin position="1"/>
        <end position="17"/>
    </location>
</feature>
<feature type="domain" description="ZF-HD dimerization-type" evidence="5">
    <location>
        <begin position="66"/>
        <end position="90"/>
    </location>
</feature>
<evidence type="ECO:0000259" key="5">
    <source>
        <dbReference type="Pfam" id="PF04770"/>
    </source>
</evidence>
<evidence type="ECO:0000256" key="2">
    <source>
        <dbReference type="ARBA" id="ARBA00022771"/>
    </source>
</evidence>
<accession>A0A8B9AFL0</accession>
<dbReference type="GO" id="GO:0050793">
    <property type="term" value="P:regulation of developmental process"/>
    <property type="evidence" value="ECO:0007669"/>
    <property type="project" value="TreeGrafter"/>
</dbReference>
<keyword evidence="2" id="KW-0863">Zinc-finger</keyword>
<feature type="region of interest" description="Disordered" evidence="4">
    <location>
        <begin position="1"/>
        <end position="50"/>
    </location>
</feature>
<evidence type="ECO:0000313" key="7">
    <source>
        <dbReference type="RefSeq" id="XP_038985506.1"/>
    </source>
</evidence>
<dbReference type="GO" id="GO:0000976">
    <property type="term" value="F:transcription cis-regulatory region binding"/>
    <property type="evidence" value="ECO:0007669"/>
    <property type="project" value="TreeGrafter"/>
</dbReference>
<evidence type="ECO:0000256" key="1">
    <source>
        <dbReference type="ARBA" id="ARBA00022723"/>
    </source>
</evidence>
<proteinExistence type="predicted"/>
<dbReference type="AlphaFoldDB" id="A0A8B9AFL0"/>
<dbReference type="KEGG" id="pda:120111715"/>
<dbReference type="GO" id="GO:0003700">
    <property type="term" value="F:DNA-binding transcription factor activity"/>
    <property type="evidence" value="ECO:0007669"/>
    <property type="project" value="TreeGrafter"/>
</dbReference>
<dbReference type="GO" id="GO:0008270">
    <property type="term" value="F:zinc ion binding"/>
    <property type="evidence" value="ECO:0007669"/>
    <property type="project" value="UniProtKB-KW"/>
</dbReference>
<evidence type="ECO:0000313" key="6">
    <source>
        <dbReference type="Proteomes" id="UP000228380"/>
    </source>
</evidence>
<dbReference type="PANTHER" id="PTHR31948">
    <property type="entry name" value="ZINC-FINGER HOMEODOMAIN PROTEIN 2"/>
    <property type="match status" value="1"/>
</dbReference>
<dbReference type="RefSeq" id="XP_038985506.1">
    <property type="nucleotide sequence ID" value="XM_039129578.1"/>
</dbReference>
<dbReference type="Pfam" id="PF04770">
    <property type="entry name" value="ZF-HD_dimer"/>
    <property type="match status" value="1"/>
</dbReference>
<keyword evidence="3" id="KW-0862">Zinc</keyword>
<sequence>MDPEMDFDDHDEPEEEIGLSVGSGYEAPLGNSDRGAAGGGKRVPQEPRSEYRGACGGWVRGVHGGREEGTLDGLRCAACSCHRNFHRKETEGGVAPGAGVIGAEYHQQFFPYYRTPAGYLHHHHHMAAMAAAAHQQQHRPAPLALPSTSGGVGYSREEQEDISNSMMGGRGVGGGIGGSGGGGALGSGKKTLLVPLMV</sequence>
<dbReference type="GO" id="GO:0005634">
    <property type="term" value="C:nucleus"/>
    <property type="evidence" value="ECO:0007669"/>
    <property type="project" value="TreeGrafter"/>
</dbReference>
<reference evidence="7" key="2">
    <citation type="submission" date="2025-08" db="UniProtKB">
        <authorList>
            <consortium name="RefSeq"/>
        </authorList>
    </citation>
    <scope>IDENTIFICATION</scope>
    <source>
        <tissue evidence="7">Young leaves</tissue>
    </source>
</reference>
<keyword evidence="1" id="KW-0479">Metal-binding</keyword>
<dbReference type="InterPro" id="IPR006456">
    <property type="entry name" value="ZF_HD_homeobox_Cys/His_dimer"/>
</dbReference>
<dbReference type="Proteomes" id="UP000228380">
    <property type="component" value="Chromosome 8"/>
</dbReference>
<protein>
    <submittedName>
        <fullName evidence="7">Zinc-finger homeodomain protein 1-like</fullName>
    </submittedName>
</protein>
<reference evidence="6" key="1">
    <citation type="journal article" date="2019" name="Nat. Commun.">
        <title>Genome-wide association mapping of date palm fruit traits.</title>
        <authorList>
            <person name="Hazzouri K.M."/>
            <person name="Gros-Balthazard M."/>
            <person name="Flowers J.M."/>
            <person name="Copetti D."/>
            <person name="Lemansour A."/>
            <person name="Lebrun M."/>
            <person name="Masmoudi K."/>
            <person name="Ferrand S."/>
            <person name="Dhar M.I."/>
            <person name="Fresquez Z.A."/>
            <person name="Rosas U."/>
            <person name="Zhang J."/>
            <person name="Talag J."/>
            <person name="Lee S."/>
            <person name="Kudrna D."/>
            <person name="Powell R.F."/>
            <person name="Leitch I.J."/>
            <person name="Krueger R.R."/>
            <person name="Wing R.A."/>
            <person name="Amiri K.M.A."/>
            <person name="Purugganan M.D."/>
        </authorList>
    </citation>
    <scope>NUCLEOTIDE SEQUENCE [LARGE SCALE GENOMIC DNA]</scope>
    <source>
        <strain evidence="6">cv. Khalas</strain>
    </source>
</reference>